<dbReference type="SUPFAM" id="SSF54975">
    <property type="entry name" value="Acylphosphatase/BLUF domain-like"/>
    <property type="match status" value="1"/>
</dbReference>
<keyword evidence="3" id="KW-1185">Reference proteome</keyword>
<proteinExistence type="predicted"/>
<sequence length="158" mass="17744">MPYDRPNAKTPVPDCTSLPDLGRGGRMITQLLYTSVSRYHRGHPSDIDILQHALSHNRPSEITGYLLRDLRSFCQLIEGPEQKVEALFRRISMDPLHYDVVTRMRRAVPKRAFLGWSMGYGSLSQKDSDFLSKRFAEGPRGTLVAFNRIGRLAAGGAA</sequence>
<protein>
    <submittedName>
        <fullName evidence="2">Sensor of blue-light using FAD</fullName>
    </submittedName>
</protein>
<reference evidence="2 3" key="1">
    <citation type="submission" date="2016-03" db="EMBL/GenBank/DDBJ databases">
        <title>Deep-sea bacteria in the southern Pacific.</title>
        <authorList>
            <person name="Tang K."/>
        </authorList>
    </citation>
    <scope>NUCLEOTIDE SEQUENCE [LARGE SCALE GENOMIC DNA]</scope>
    <source>
        <strain evidence="2 3">JLT2016</strain>
    </source>
</reference>
<evidence type="ECO:0000313" key="2">
    <source>
        <dbReference type="EMBL" id="APX23097.1"/>
    </source>
</evidence>
<accession>A0A1U7D4J5</accession>
<dbReference type="InterPro" id="IPR007024">
    <property type="entry name" value="BLUF_domain"/>
</dbReference>
<evidence type="ECO:0000259" key="1">
    <source>
        <dbReference type="PROSITE" id="PS50925"/>
    </source>
</evidence>
<dbReference type="Proteomes" id="UP000186559">
    <property type="component" value="Chromosome"/>
</dbReference>
<name>A0A1U7D4J5_9RHOB</name>
<dbReference type="EMBL" id="CP014796">
    <property type="protein sequence ID" value="APX23097.1"/>
    <property type="molecule type" value="Genomic_DNA"/>
</dbReference>
<dbReference type="SMART" id="SM01034">
    <property type="entry name" value="BLUF"/>
    <property type="match status" value="1"/>
</dbReference>
<dbReference type="Pfam" id="PF04940">
    <property type="entry name" value="BLUF"/>
    <property type="match status" value="1"/>
</dbReference>
<dbReference type="STRING" id="1229727.Ga0080559_TMP2301"/>
<evidence type="ECO:0000313" key="3">
    <source>
        <dbReference type="Proteomes" id="UP000186559"/>
    </source>
</evidence>
<dbReference type="InterPro" id="IPR036046">
    <property type="entry name" value="Acylphosphatase-like_dom_sf"/>
</dbReference>
<dbReference type="PROSITE" id="PS50925">
    <property type="entry name" value="BLUF"/>
    <property type="match status" value="1"/>
</dbReference>
<gene>
    <name evidence="2" type="ORF">Ga0080559_TMP2301</name>
</gene>
<organism evidence="2 3">
    <name type="scientific">Salipiger profundus</name>
    <dbReference type="NCBI Taxonomy" id="1229727"/>
    <lineage>
        <taxon>Bacteria</taxon>
        <taxon>Pseudomonadati</taxon>
        <taxon>Pseudomonadota</taxon>
        <taxon>Alphaproteobacteria</taxon>
        <taxon>Rhodobacterales</taxon>
        <taxon>Roseobacteraceae</taxon>
        <taxon>Salipiger</taxon>
    </lineage>
</organism>
<dbReference type="AlphaFoldDB" id="A0A1U7D4J5"/>
<dbReference type="GO" id="GO:0009882">
    <property type="term" value="F:blue light photoreceptor activity"/>
    <property type="evidence" value="ECO:0007669"/>
    <property type="project" value="InterPro"/>
</dbReference>
<dbReference type="GO" id="GO:0071949">
    <property type="term" value="F:FAD binding"/>
    <property type="evidence" value="ECO:0007669"/>
    <property type="project" value="InterPro"/>
</dbReference>
<dbReference type="KEGG" id="tpro:Ga0080559_TMP2301"/>
<dbReference type="Gene3D" id="3.30.70.100">
    <property type="match status" value="1"/>
</dbReference>
<feature type="domain" description="BLUF" evidence="1">
    <location>
        <begin position="28"/>
        <end position="119"/>
    </location>
</feature>